<dbReference type="STRING" id="104663.SAMN04488121_10659"/>
<keyword evidence="2 6" id="KW-0238">DNA-binding</keyword>
<dbReference type="SUPFAM" id="SSF52172">
    <property type="entry name" value="CheY-like"/>
    <property type="match status" value="1"/>
</dbReference>
<evidence type="ECO:0000259" key="5">
    <source>
        <dbReference type="PROSITE" id="PS50110"/>
    </source>
</evidence>
<name>A0A1G7WM08_CHIFI</name>
<dbReference type="Pfam" id="PF00196">
    <property type="entry name" value="GerE"/>
    <property type="match status" value="1"/>
</dbReference>
<dbReference type="GO" id="GO:0000160">
    <property type="term" value="P:phosphorelay signal transduction system"/>
    <property type="evidence" value="ECO:0007669"/>
    <property type="project" value="InterPro"/>
</dbReference>
<feature type="domain" description="HTH luxR-type" evidence="4">
    <location>
        <begin position="144"/>
        <end position="209"/>
    </location>
</feature>
<evidence type="ECO:0000259" key="4">
    <source>
        <dbReference type="PROSITE" id="PS50043"/>
    </source>
</evidence>
<dbReference type="InterPro" id="IPR058245">
    <property type="entry name" value="NreC/VraR/RcsB-like_REC"/>
</dbReference>
<evidence type="ECO:0000256" key="1">
    <source>
        <dbReference type="ARBA" id="ARBA00022553"/>
    </source>
</evidence>
<dbReference type="EMBL" id="FNBN01000006">
    <property type="protein sequence ID" value="SDG72952.1"/>
    <property type="molecule type" value="Genomic_DNA"/>
</dbReference>
<dbReference type="OrthoDB" id="9797341at2"/>
<dbReference type="Pfam" id="PF00072">
    <property type="entry name" value="Response_reg"/>
    <property type="match status" value="1"/>
</dbReference>
<gene>
    <name evidence="6" type="ORF">SAMN04488121_10659</name>
</gene>
<evidence type="ECO:0000256" key="2">
    <source>
        <dbReference type="ARBA" id="ARBA00023125"/>
    </source>
</evidence>
<reference evidence="6 7" key="1">
    <citation type="submission" date="2016-10" db="EMBL/GenBank/DDBJ databases">
        <authorList>
            <person name="de Groot N.N."/>
        </authorList>
    </citation>
    <scope>NUCLEOTIDE SEQUENCE [LARGE SCALE GENOMIC DNA]</scope>
    <source>
        <strain evidence="6 7">DSM 527</strain>
    </source>
</reference>
<dbReference type="PROSITE" id="PS50043">
    <property type="entry name" value="HTH_LUXR_2"/>
    <property type="match status" value="1"/>
</dbReference>
<evidence type="ECO:0000256" key="3">
    <source>
        <dbReference type="PROSITE-ProRule" id="PRU00169"/>
    </source>
</evidence>
<dbReference type="Gene3D" id="3.40.50.2300">
    <property type="match status" value="1"/>
</dbReference>
<dbReference type="InterPro" id="IPR016032">
    <property type="entry name" value="Sig_transdc_resp-reg_C-effctor"/>
</dbReference>
<dbReference type="InterPro" id="IPR011006">
    <property type="entry name" value="CheY-like_superfamily"/>
</dbReference>
<protein>
    <submittedName>
        <fullName evidence="6">DNA-binding response regulator, NarL/FixJ family, contains REC and HTH domains</fullName>
    </submittedName>
</protein>
<dbReference type="GO" id="GO:0003677">
    <property type="term" value="F:DNA binding"/>
    <property type="evidence" value="ECO:0007669"/>
    <property type="project" value="UniProtKB-KW"/>
</dbReference>
<feature type="modified residue" description="4-aspartylphosphate" evidence="3">
    <location>
        <position position="55"/>
    </location>
</feature>
<proteinExistence type="predicted"/>
<dbReference type="CDD" id="cd06170">
    <property type="entry name" value="LuxR_C_like"/>
    <property type="match status" value="1"/>
</dbReference>
<dbReference type="PANTHER" id="PTHR43214">
    <property type="entry name" value="TWO-COMPONENT RESPONSE REGULATOR"/>
    <property type="match status" value="1"/>
</dbReference>
<dbReference type="SUPFAM" id="SSF46894">
    <property type="entry name" value="C-terminal effector domain of the bipartite response regulators"/>
    <property type="match status" value="1"/>
</dbReference>
<dbReference type="AlphaFoldDB" id="A0A1G7WM08"/>
<dbReference type="CDD" id="cd17535">
    <property type="entry name" value="REC_NarL-like"/>
    <property type="match status" value="1"/>
</dbReference>
<dbReference type="SMART" id="SM00448">
    <property type="entry name" value="REC"/>
    <property type="match status" value="1"/>
</dbReference>
<dbReference type="PRINTS" id="PR00038">
    <property type="entry name" value="HTHLUXR"/>
</dbReference>
<dbReference type="InterPro" id="IPR039420">
    <property type="entry name" value="WalR-like"/>
</dbReference>
<dbReference type="RefSeq" id="WP_089835143.1">
    <property type="nucleotide sequence ID" value="NZ_FNBN01000006.1"/>
</dbReference>
<organism evidence="6 7">
    <name type="scientific">Chitinophaga filiformis</name>
    <name type="common">Myxococcus filiformis</name>
    <name type="synonym">Flexibacter filiformis</name>
    <dbReference type="NCBI Taxonomy" id="104663"/>
    <lineage>
        <taxon>Bacteria</taxon>
        <taxon>Pseudomonadati</taxon>
        <taxon>Bacteroidota</taxon>
        <taxon>Chitinophagia</taxon>
        <taxon>Chitinophagales</taxon>
        <taxon>Chitinophagaceae</taxon>
        <taxon>Chitinophaga</taxon>
    </lineage>
</organism>
<dbReference type="GO" id="GO:0006355">
    <property type="term" value="P:regulation of DNA-templated transcription"/>
    <property type="evidence" value="ECO:0007669"/>
    <property type="project" value="InterPro"/>
</dbReference>
<evidence type="ECO:0000313" key="6">
    <source>
        <dbReference type="EMBL" id="SDG72952.1"/>
    </source>
</evidence>
<accession>A0A1G7WM08</accession>
<dbReference type="InterPro" id="IPR000792">
    <property type="entry name" value="Tscrpt_reg_LuxR_C"/>
</dbReference>
<evidence type="ECO:0000313" key="7">
    <source>
        <dbReference type="Proteomes" id="UP000199045"/>
    </source>
</evidence>
<dbReference type="PANTHER" id="PTHR43214:SF43">
    <property type="entry name" value="TWO-COMPONENT RESPONSE REGULATOR"/>
    <property type="match status" value="1"/>
</dbReference>
<dbReference type="Proteomes" id="UP000199045">
    <property type="component" value="Unassembled WGS sequence"/>
</dbReference>
<feature type="domain" description="Response regulatory" evidence="5">
    <location>
        <begin position="4"/>
        <end position="120"/>
    </location>
</feature>
<dbReference type="SMART" id="SM00421">
    <property type="entry name" value="HTH_LUXR"/>
    <property type="match status" value="1"/>
</dbReference>
<dbReference type="InterPro" id="IPR001789">
    <property type="entry name" value="Sig_transdc_resp-reg_receiver"/>
</dbReference>
<sequence>MPIKLAITDDHPIVAKGICNILRDAANVEVTDIYANGTALLKGIKERQPDILLLDMHLPDVSGPELAASILKNYPQVRILVLSSSDVIFQVKKMLKLGCMGYLLKDSDETTILQAIETVYKGGQFLSPALNQLLIEDMFRNKKSEKKTTTLTRREKEVLQLIIDEHTNQEIADKLFLSLHTVENHRISLLHKLEVKNTAGLVKVALQTGLV</sequence>
<dbReference type="PROSITE" id="PS50110">
    <property type="entry name" value="RESPONSE_REGULATORY"/>
    <property type="match status" value="1"/>
</dbReference>
<keyword evidence="1 3" id="KW-0597">Phosphoprotein</keyword>